<dbReference type="Proteomes" id="UP000697710">
    <property type="component" value="Unassembled WGS sequence"/>
</dbReference>
<dbReference type="InterPro" id="IPR036388">
    <property type="entry name" value="WH-like_DNA-bd_sf"/>
</dbReference>
<accession>A0A956M2Z9</accession>
<proteinExistence type="predicted"/>
<evidence type="ECO:0000259" key="1">
    <source>
        <dbReference type="Pfam" id="PF07638"/>
    </source>
</evidence>
<dbReference type="InterPro" id="IPR013324">
    <property type="entry name" value="RNA_pol_sigma_r3/r4-like"/>
</dbReference>
<dbReference type="InterPro" id="IPR053812">
    <property type="entry name" value="HTH_Sigma70_ECF-like"/>
</dbReference>
<reference evidence="2" key="1">
    <citation type="submission" date="2020-04" db="EMBL/GenBank/DDBJ databases">
        <authorList>
            <person name="Zhang T."/>
        </authorList>
    </citation>
    <scope>NUCLEOTIDE SEQUENCE</scope>
    <source>
        <strain evidence="2">HKST-UBA01</strain>
    </source>
</reference>
<evidence type="ECO:0000313" key="3">
    <source>
        <dbReference type="Proteomes" id="UP000697710"/>
    </source>
</evidence>
<dbReference type="EMBL" id="JAGQHR010001099">
    <property type="protein sequence ID" value="MCA9730305.1"/>
    <property type="molecule type" value="Genomic_DNA"/>
</dbReference>
<sequence>AEPVGQSVQATELVHEAFLRLTKGEPVAWDNRRHFFAAAAEAMRRVLIDRARSRRTRRRGHGLLLRPPSDQAFHDVISPVDDSVLDPLELDRAVEILETIAPRPALVVKLRYFLGLTIEDTAHVLHLGLTTVKSDWFFARAWLHRFFADDGDEDVPC</sequence>
<dbReference type="AlphaFoldDB" id="A0A956M2Z9"/>
<gene>
    <name evidence="2" type="ORF">KC729_21670</name>
</gene>
<dbReference type="NCBIfam" id="TIGR02999">
    <property type="entry name" value="Sig-70_X6"/>
    <property type="match status" value="1"/>
</dbReference>
<reference evidence="2" key="2">
    <citation type="journal article" date="2021" name="Microbiome">
        <title>Successional dynamics and alternative stable states in a saline activated sludge microbial community over 9 years.</title>
        <authorList>
            <person name="Wang Y."/>
            <person name="Ye J."/>
            <person name="Ju F."/>
            <person name="Liu L."/>
            <person name="Boyd J.A."/>
            <person name="Deng Y."/>
            <person name="Parks D.H."/>
            <person name="Jiang X."/>
            <person name="Yin X."/>
            <person name="Woodcroft B.J."/>
            <person name="Tyson G.W."/>
            <person name="Hugenholtz P."/>
            <person name="Polz M.F."/>
            <person name="Zhang T."/>
        </authorList>
    </citation>
    <scope>NUCLEOTIDE SEQUENCE</scope>
    <source>
        <strain evidence="2">HKST-UBA01</strain>
    </source>
</reference>
<organism evidence="2 3">
    <name type="scientific">Eiseniibacteriota bacterium</name>
    <dbReference type="NCBI Taxonomy" id="2212470"/>
    <lineage>
        <taxon>Bacteria</taxon>
        <taxon>Candidatus Eiseniibacteriota</taxon>
    </lineage>
</organism>
<dbReference type="Gene3D" id="1.10.10.10">
    <property type="entry name" value="Winged helix-like DNA-binding domain superfamily/Winged helix DNA-binding domain"/>
    <property type="match status" value="1"/>
</dbReference>
<feature type="non-terminal residue" evidence="2">
    <location>
        <position position="1"/>
    </location>
</feature>
<comment type="caution">
    <text evidence="2">The sequence shown here is derived from an EMBL/GenBank/DDBJ whole genome shotgun (WGS) entry which is preliminary data.</text>
</comment>
<feature type="domain" description="RNA polymerase sigma-70 ECF-like HTH" evidence="1">
    <location>
        <begin position="2"/>
        <end position="145"/>
    </location>
</feature>
<dbReference type="Pfam" id="PF07638">
    <property type="entry name" value="Sigma70_ECF"/>
    <property type="match status" value="1"/>
</dbReference>
<name>A0A956M2Z9_UNCEI</name>
<dbReference type="SUPFAM" id="SSF88659">
    <property type="entry name" value="Sigma3 and sigma4 domains of RNA polymerase sigma factors"/>
    <property type="match status" value="1"/>
</dbReference>
<dbReference type="InterPro" id="IPR011517">
    <property type="entry name" value="RNA_pol_sigma70_ECF-like"/>
</dbReference>
<protein>
    <submittedName>
        <fullName evidence="2">RNA polymerase subunit sigma</fullName>
    </submittedName>
</protein>
<evidence type="ECO:0000313" key="2">
    <source>
        <dbReference type="EMBL" id="MCA9730305.1"/>
    </source>
</evidence>